<keyword evidence="2" id="KW-1003">Cell membrane</keyword>
<feature type="transmembrane region" description="Helical" evidence="2">
    <location>
        <begin position="87"/>
        <end position="109"/>
    </location>
</feature>
<dbReference type="PANTHER" id="PTHR33269">
    <property type="entry name" value="NADH-UBIQUINONE OXIDOREDUCTASE CHAIN 6"/>
    <property type="match status" value="1"/>
</dbReference>
<comment type="catalytic activity">
    <reaction evidence="2">
        <text>a quinone + NADH + 5 H(+)(in) = a quinol + NAD(+) + 4 H(+)(out)</text>
        <dbReference type="Rhea" id="RHEA:57888"/>
        <dbReference type="ChEBI" id="CHEBI:15378"/>
        <dbReference type="ChEBI" id="CHEBI:24646"/>
        <dbReference type="ChEBI" id="CHEBI:57540"/>
        <dbReference type="ChEBI" id="CHEBI:57945"/>
        <dbReference type="ChEBI" id="CHEBI:132124"/>
    </reaction>
</comment>
<protein>
    <recommendedName>
        <fullName evidence="2">NADH-quinone oxidoreductase subunit J</fullName>
        <ecNumber evidence="2">7.1.1.-</ecNumber>
    </recommendedName>
</protein>
<keyword evidence="2" id="KW-1133">Transmembrane helix</keyword>
<sequence>MISPIFYIFAAMMIAGGLMVVLLRNPVSSALAMVLSFLGLAGIFTGLNAYLVGILQILVYAGAIMVLFIFIIMLLDLKKEEKIHHNGLVLFIGILLPSVFMLQLAGVLMTEQTSPTAPELNFTETVDDYPEESIIHKKLKTERLPDVHLIGQKLYKDYNFPLQVIAVLLLSATVGCVTLSKKTSNKSSD</sequence>
<dbReference type="GO" id="GO:0048038">
    <property type="term" value="F:quinone binding"/>
    <property type="evidence" value="ECO:0007669"/>
    <property type="project" value="UniProtKB-UniRule"/>
</dbReference>
<dbReference type="GO" id="GO:0008137">
    <property type="term" value="F:NADH dehydrogenase (ubiquinone) activity"/>
    <property type="evidence" value="ECO:0007669"/>
    <property type="project" value="UniProtKB-UniRule"/>
</dbReference>
<dbReference type="PANTHER" id="PTHR33269:SF17">
    <property type="entry name" value="NADH-UBIQUINONE OXIDOREDUCTASE CHAIN 6"/>
    <property type="match status" value="1"/>
</dbReference>
<keyword evidence="2" id="KW-0472">Membrane</keyword>
<comment type="similarity">
    <text evidence="1 2">Belongs to the complex I subunit 6 family.</text>
</comment>
<dbReference type="AlphaFoldDB" id="A0A851GFK5"/>
<evidence type="ECO:0000256" key="2">
    <source>
        <dbReference type="RuleBase" id="RU004429"/>
    </source>
</evidence>
<keyword evidence="2" id="KW-0520">NAD</keyword>
<accession>A0A851GFK5</accession>
<dbReference type="Gene3D" id="1.20.120.1200">
    <property type="entry name" value="NADH-ubiquinone/plastoquinone oxidoreductase chain 6, subunit NuoJ"/>
    <property type="match status" value="1"/>
</dbReference>
<keyword evidence="2" id="KW-0812">Transmembrane</keyword>
<dbReference type="InterPro" id="IPR001457">
    <property type="entry name" value="NADH_UbQ/plastoQ_OxRdtase_su6"/>
</dbReference>
<organism evidence="3 4">
    <name type="scientific">Oceaniferula marina</name>
    <dbReference type="NCBI Taxonomy" id="2748318"/>
    <lineage>
        <taxon>Bacteria</taxon>
        <taxon>Pseudomonadati</taxon>
        <taxon>Verrucomicrobiota</taxon>
        <taxon>Verrucomicrobiia</taxon>
        <taxon>Verrucomicrobiales</taxon>
        <taxon>Verrucomicrobiaceae</taxon>
        <taxon>Oceaniferula</taxon>
    </lineage>
</organism>
<feature type="transmembrane region" description="Helical" evidence="2">
    <location>
        <begin position="160"/>
        <end position="179"/>
    </location>
</feature>
<name>A0A851GFK5_9BACT</name>
<comment type="function">
    <text evidence="2">NDH-1 shuttles electrons from NADH, via FMN and iron-sulfur (Fe-S) centers, to quinones in the respiratory chain. Couples the redox reaction to proton translocation (for every two electrons transferred, four hydrogen ions are translocated across the cytoplasmic membrane), and thus conserves the redox energy in a proton gradient.</text>
</comment>
<feature type="transmembrane region" description="Helical" evidence="2">
    <location>
        <begin position="57"/>
        <end position="75"/>
    </location>
</feature>
<feature type="transmembrane region" description="Helical" evidence="2">
    <location>
        <begin position="6"/>
        <end position="23"/>
    </location>
</feature>
<dbReference type="InterPro" id="IPR042106">
    <property type="entry name" value="Nuo/plastoQ_OxRdtase_6_NuoJ"/>
</dbReference>
<keyword evidence="2" id="KW-0874">Quinone</keyword>
<evidence type="ECO:0000256" key="1">
    <source>
        <dbReference type="ARBA" id="ARBA00005698"/>
    </source>
</evidence>
<dbReference type="GO" id="GO:0005886">
    <property type="term" value="C:plasma membrane"/>
    <property type="evidence" value="ECO:0007669"/>
    <property type="project" value="UniProtKB-SubCell"/>
</dbReference>
<evidence type="ECO:0000313" key="4">
    <source>
        <dbReference type="Proteomes" id="UP000557872"/>
    </source>
</evidence>
<dbReference type="Proteomes" id="UP000557872">
    <property type="component" value="Unassembled WGS sequence"/>
</dbReference>
<dbReference type="RefSeq" id="WP_178930612.1">
    <property type="nucleotide sequence ID" value="NZ_JACBAZ010000001.1"/>
</dbReference>
<feature type="transmembrane region" description="Helical" evidence="2">
    <location>
        <begin position="30"/>
        <end position="51"/>
    </location>
</feature>
<comment type="caution">
    <text evidence="3">The sequence shown here is derived from an EMBL/GenBank/DDBJ whole genome shotgun (WGS) entry which is preliminary data.</text>
</comment>
<dbReference type="Pfam" id="PF00499">
    <property type="entry name" value="Oxidored_q3"/>
    <property type="match status" value="1"/>
</dbReference>
<proteinExistence type="inferred from homology"/>
<evidence type="ECO:0000313" key="3">
    <source>
        <dbReference type="EMBL" id="NWK54065.1"/>
    </source>
</evidence>
<keyword evidence="4" id="KW-1185">Reference proteome</keyword>
<comment type="subcellular location">
    <subcellularLocation>
        <location evidence="2">Cell membrane</location>
        <topology evidence="2">Multi-pass membrane protein</topology>
    </subcellularLocation>
</comment>
<reference evidence="3 4" key="1">
    <citation type="submission" date="2020-07" db="EMBL/GenBank/DDBJ databases">
        <title>Roseicoccus Jingziensis gen. nov., sp. nov., isolated from coastal seawater.</title>
        <authorList>
            <person name="Feng X."/>
        </authorList>
    </citation>
    <scope>NUCLEOTIDE SEQUENCE [LARGE SCALE GENOMIC DNA]</scope>
    <source>
        <strain evidence="3 4">N1E253</strain>
    </source>
</reference>
<dbReference type="EC" id="7.1.1.-" evidence="2"/>
<gene>
    <name evidence="3" type="ORF">HW115_00455</name>
</gene>
<dbReference type="EMBL" id="JACBAZ010000001">
    <property type="protein sequence ID" value="NWK54065.1"/>
    <property type="molecule type" value="Genomic_DNA"/>
</dbReference>